<dbReference type="InterPro" id="IPR002591">
    <property type="entry name" value="Phosphodiest/P_Trfase"/>
</dbReference>
<dbReference type="Gene3D" id="3.40.720.10">
    <property type="entry name" value="Alkaline Phosphatase, subunit A"/>
    <property type="match status" value="1"/>
</dbReference>
<organism evidence="2 3">
    <name type="scientific">Rhodanobacter denitrificans</name>
    <dbReference type="NCBI Taxonomy" id="666685"/>
    <lineage>
        <taxon>Bacteria</taxon>
        <taxon>Pseudomonadati</taxon>
        <taxon>Pseudomonadota</taxon>
        <taxon>Gammaproteobacteria</taxon>
        <taxon>Lysobacterales</taxon>
        <taxon>Rhodanobacteraceae</taxon>
        <taxon>Rhodanobacter</taxon>
    </lineage>
</organism>
<dbReference type="PANTHER" id="PTHR10151">
    <property type="entry name" value="ECTONUCLEOTIDE PYROPHOSPHATASE/PHOSPHODIESTERASE"/>
    <property type="match status" value="1"/>
</dbReference>
<feature type="compositionally biased region" description="Pro residues" evidence="1">
    <location>
        <begin position="425"/>
        <end position="438"/>
    </location>
</feature>
<protein>
    <submittedName>
        <fullName evidence="2">Alkaline phosphatase family protein</fullName>
    </submittedName>
</protein>
<dbReference type="Proteomes" id="UP000249046">
    <property type="component" value="Unassembled WGS sequence"/>
</dbReference>
<comment type="caution">
    <text evidence="2">The sequence shown here is derived from an EMBL/GenBank/DDBJ whole genome shotgun (WGS) entry which is preliminary data.</text>
</comment>
<dbReference type="Pfam" id="PF01663">
    <property type="entry name" value="Phosphodiest"/>
    <property type="match status" value="1"/>
</dbReference>
<dbReference type="PANTHER" id="PTHR10151:SF120">
    <property type="entry name" value="BIS(5'-ADENOSYL)-TRIPHOSPHATASE"/>
    <property type="match status" value="1"/>
</dbReference>
<sequence>MNVRVRRGIAIDTRRGVLLALLVTLLGACAAIGDRDGVPSEPVILVSLDAFRPADLGRGLTPTLDHLLAEGAHAASMRPSFPTLTFPNHYTLVTGLRPDRNGVIHNTMTDPDLPGERFATSNRAAVQDARWWAQAEPIWTRVQRSGRRAATMYWPGSEAPVHGAYPDDWAAFDPEVTPEQRVDTVLGWLDRPVARRPVFISLYFEHVDKAAHHDGPDSPAAAAAVRRVDAALARLVAGLAARGLEDRVNLVIVSDHGMATVAPGQVTYLEDLIDEADAEIVTTGVLAGLRPQPGRAAAVERVLLGRHAHMECWRKQALPARFRYGTHRRVPPLLCLADEGWIVSTRARMAALAHVSRGEHGYDPALPSMQAVFIARGPAFVAGAQVRSIDNVDVYPLLAHLLGVGPGPHDGSLQPLRPLLKPDRMPPPVAPAQPLPLR</sequence>
<dbReference type="InterPro" id="IPR017850">
    <property type="entry name" value="Alkaline_phosphatase_core_sf"/>
</dbReference>
<dbReference type="SUPFAM" id="SSF53649">
    <property type="entry name" value="Alkaline phosphatase-like"/>
    <property type="match status" value="1"/>
</dbReference>
<dbReference type="AlphaFoldDB" id="A0A2W5K4N1"/>
<dbReference type="GO" id="GO:0016787">
    <property type="term" value="F:hydrolase activity"/>
    <property type="evidence" value="ECO:0007669"/>
    <property type="project" value="UniProtKB-ARBA"/>
</dbReference>
<reference evidence="2 3" key="1">
    <citation type="submission" date="2017-08" db="EMBL/GenBank/DDBJ databases">
        <title>Infants hospitalized years apart are colonized by the same room-sourced microbial strains.</title>
        <authorList>
            <person name="Brooks B."/>
            <person name="Olm M.R."/>
            <person name="Firek B.A."/>
            <person name="Baker R."/>
            <person name="Thomas B.C."/>
            <person name="Morowitz M.J."/>
            <person name="Banfield J.F."/>
        </authorList>
    </citation>
    <scope>NUCLEOTIDE SEQUENCE [LARGE SCALE GENOMIC DNA]</scope>
    <source>
        <strain evidence="2">S2_005_003_R2_42</strain>
    </source>
</reference>
<gene>
    <name evidence="2" type="ORF">DI564_14095</name>
</gene>
<dbReference type="EMBL" id="QFPO01000014">
    <property type="protein sequence ID" value="PZQ12086.1"/>
    <property type="molecule type" value="Genomic_DNA"/>
</dbReference>
<name>A0A2W5K4N1_9GAMM</name>
<dbReference type="Gene3D" id="3.30.1360.180">
    <property type="match status" value="1"/>
</dbReference>
<dbReference type="PROSITE" id="PS51257">
    <property type="entry name" value="PROKAR_LIPOPROTEIN"/>
    <property type="match status" value="1"/>
</dbReference>
<proteinExistence type="predicted"/>
<evidence type="ECO:0000256" key="1">
    <source>
        <dbReference type="SAM" id="MobiDB-lite"/>
    </source>
</evidence>
<dbReference type="CDD" id="cd16018">
    <property type="entry name" value="Enpp"/>
    <property type="match status" value="1"/>
</dbReference>
<feature type="region of interest" description="Disordered" evidence="1">
    <location>
        <begin position="413"/>
        <end position="438"/>
    </location>
</feature>
<evidence type="ECO:0000313" key="3">
    <source>
        <dbReference type="Proteomes" id="UP000249046"/>
    </source>
</evidence>
<evidence type="ECO:0000313" key="2">
    <source>
        <dbReference type="EMBL" id="PZQ12086.1"/>
    </source>
</evidence>
<accession>A0A2W5K4N1</accession>